<keyword evidence="3" id="KW-1185">Reference proteome</keyword>
<evidence type="ECO:0000313" key="3">
    <source>
        <dbReference type="Proteomes" id="UP001279734"/>
    </source>
</evidence>
<feature type="compositionally biased region" description="Basic and acidic residues" evidence="1">
    <location>
        <begin position="130"/>
        <end position="146"/>
    </location>
</feature>
<dbReference type="EMBL" id="BSYO01000004">
    <property type="protein sequence ID" value="GMH04073.1"/>
    <property type="molecule type" value="Genomic_DNA"/>
</dbReference>
<gene>
    <name evidence="2" type="ORF">Nepgr_005912</name>
</gene>
<feature type="region of interest" description="Disordered" evidence="1">
    <location>
        <begin position="61"/>
        <end position="109"/>
    </location>
</feature>
<feature type="compositionally biased region" description="Polar residues" evidence="1">
    <location>
        <begin position="148"/>
        <end position="159"/>
    </location>
</feature>
<feature type="region of interest" description="Disordered" evidence="1">
    <location>
        <begin position="130"/>
        <end position="159"/>
    </location>
</feature>
<protein>
    <submittedName>
        <fullName evidence="2">Uncharacterized protein</fullName>
    </submittedName>
</protein>
<name>A0AAD3S467_NEPGR</name>
<proteinExistence type="predicted"/>
<sequence length="159" mass="17916">MEAVQSPPPPPPPPPPLPPPTTPSVPTESIIQRYKVAWRTLIIFNLSLGAYMFVKAKHKDVGMKSGKTSPAEVPSPPSESKTTTSLVIDEEREIEPSPAAAIPLKMQEPIREDQQRELFKWMLEEKRKIKPKDREDKKRIDEDKSILKQFSSAESIPPL</sequence>
<reference evidence="2" key="1">
    <citation type="submission" date="2023-05" db="EMBL/GenBank/DDBJ databases">
        <title>Nepenthes gracilis genome sequencing.</title>
        <authorList>
            <person name="Fukushima K."/>
        </authorList>
    </citation>
    <scope>NUCLEOTIDE SEQUENCE</scope>
    <source>
        <strain evidence="2">SING2019-196</strain>
    </source>
</reference>
<dbReference type="PANTHER" id="PTHR34364">
    <property type="entry name" value="WAS/WASL-INTERACTING FAMILY PROTEIN"/>
    <property type="match status" value="1"/>
</dbReference>
<evidence type="ECO:0000313" key="2">
    <source>
        <dbReference type="EMBL" id="GMH04073.1"/>
    </source>
</evidence>
<feature type="region of interest" description="Disordered" evidence="1">
    <location>
        <begin position="1"/>
        <end position="26"/>
    </location>
</feature>
<dbReference type="AlphaFoldDB" id="A0AAD3S467"/>
<accession>A0AAD3S467</accession>
<dbReference type="Proteomes" id="UP001279734">
    <property type="component" value="Unassembled WGS sequence"/>
</dbReference>
<evidence type="ECO:0000256" key="1">
    <source>
        <dbReference type="SAM" id="MobiDB-lite"/>
    </source>
</evidence>
<dbReference type="PANTHER" id="PTHR34364:SF1">
    <property type="entry name" value="WAS_WASL-INTERACTING FAMILY PROTEIN"/>
    <property type="match status" value="1"/>
</dbReference>
<organism evidence="2 3">
    <name type="scientific">Nepenthes gracilis</name>
    <name type="common">Slender pitcher plant</name>
    <dbReference type="NCBI Taxonomy" id="150966"/>
    <lineage>
        <taxon>Eukaryota</taxon>
        <taxon>Viridiplantae</taxon>
        <taxon>Streptophyta</taxon>
        <taxon>Embryophyta</taxon>
        <taxon>Tracheophyta</taxon>
        <taxon>Spermatophyta</taxon>
        <taxon>Magnoliopsida</taxon>
        <taxon>eudicotyledons</taxon>
        <taxon>Gunneridae</taxon>
        <taxon>Pentapetalae</taxon>
        <taxon>Caryophyllales</taxon>
        <taxon>Nepenthaceae</taxon>
        <taxon>Nepenthes</taxon>
    </lineage>
</organism>
<comment type="caution">
    <text evidence="2">The sequence shown here is derived from an EMBL/GenBank/DDBJ whole genome shotgun (WGS) entry which is preliminary data.</text>
</comment>
<feature type="compositionally biased region" description="Pro residues" evidence="1">
    <location>
        <begin position="1"/>
        <end position="23"/>
    </location>
</feature>